<sequence length="83" mass="8975">MLILQRKKEQSLTIGDNICITVLDIGNDWVKLAIDAPRDVSILRTELIEAASANQEAVSVSLSAGSISKIKDLINDHKNSGDT</sequence>
<dbReference type="GO" id="GO:0048027">
    <property type="term" value="F:mRNA 5'-UTR binding"/>
    <property type="evidence" value="ECO:0007669"/>
    <property type="project" value="UniProtKB-UniRule"/>
</dbReference>
<evidence type="ECO:0000256" key="5">
    <source>
        <dbReference type="ARBA" id="ARBA00022884"/>
    </source>
</evidence>
<comment type="subcellular location">
    <subcellularLocation>
        <location evidence="6">Cytoplasm</location>
    </subcellularLocation>
</comment>
<evidence type="ECO:0000256" key="4">
    <source>
        <dbReference type="ARBA" id="ARBA00022845"/>
    </source>
</evidence>
<accession>D9R9Y7</accession>
<dbReference type="GO" id="GO:0006402">
    <property type="term" value="P:mRNA catabolic process"/>
    <property type="evidence" value="ECO:0007669"/>
    <property type="project" value="InterPro"/>
</dbReference>
<dbReference type="GO" id="GO:0044781">
    <property type="term" value="P:bacterial-type flagellum organization"/>
    <property type="evidence" value="ECO:0007669"/>
    <property type="project" value="UniProtKB-KW"/>
</dbReference>
<dbReference type="PANTHER" id="PTHR34984">
    <property type="entry name" value="CARBON STORAGE REGULATOR"/>
    <property type="match status" value="1"/>
</dbReference>
<dbReference type="GO" id="GO:0045947">
    <property type="term" value="P:negative regulation of translational initiation"/>
    <property type="evidence" value="ECO:0007669"/>
    <property type="project" value="UniProtKB-UniRule"/>
</dbReference>
<evidence type="ECO:0000256" key="3">
    <source>
        <dbReference type="ARBA" id="ARBA00022795"/>
    </source>
</evidence>
<dbReference type="RefSeq" id="WP_013274025.1">
    <property type="nucleotide sequence ID" value="NC_014376.1"/>
</dbReference>
<dbReference type="Pfam" id="PF02599">
    <property type="entry name" value="CsrA"/>
    <property type="match status" value="1"/>
</dbReference>
<dbReference type="PANTHER" id="PTHR34984:SF1">
    <property type="entry name" value="CARBON STORAGE REGULATOR"/>
    <property type="match status" value="1"/>
</dbReference>
<proteinExistence type="inferred from homology"/>
<dbReference type="HOGENOM" id="CLU_164837_0_0_9"/>
<keyword evidence="1 6" id="KW-0963">Cytoplasm</keyword>
<evidence type="ECO:0000313" key="8">
    <source>
        <dbReference type="Proteomes" id="UP000001662"/>
    </source>
</evidence>
<dbReference type="eggNOG" id="COG1551">
    <property type="taxonomic scope" value="Bacteria"/>
</dbReference>
<dbReference type="Proteomes" id="UP000001662">
    <property type="component" value="Chromosome"/>
</dbReference>
<protein>
    <recommendedName>
        <fullName evidence="6">Translational regulator CsrA</fullName>
    </recommendedName>
</protein>
<dbReference type="SUPFAM" id="SSF117130">
    <property type="entry name" value="CsrA-like"/>
    <property type="match status" value="1"/>
</dbReference>
<comment type="similarity">
    <text evidence="6">Belongs to the CsrA/RsmA family.</text>
</comment>
<dbReference type="Gene3D" id="2.60.40.4380">
    <property type="entry name" value="Translational regulator CsrA"/>
    <property type="match status" value="1"/>
</dbReference>
<comment type="function">
    <text evidence="6">A translational regulator that binds mRNA to regulate translation initiation and/or mRNA stability. Usually binds in the 5'-UTR at or near the Shine-Dalgarno sequence preventing ribosome-binding, thus repressing translation. Its main target seems to be the major flagellin gene, while its function is anatagonized by FliW.</text>
</comment>
<dbReference type="EMBL" id="CP002109">
    <property type="protein sequence ID" value="ADL05959.1"/>
    <property type="molecule type" value="Genomic_DNA"/>
</dbReference>
<dbReference type="STRING" id="610130.Closa_3433"/>
<dbReference type="GO" id="GO:0005829">
    <property type="term" value="C:cytosol"/>
    <property type="evidence" value="ECO:0007669"/>
    <property type="project" value="TreeGrafter"/>
</dbReference>
<keyword evidence="5 6" id="KW-0694">RNA-binding</keyword>
<dbReference type="InterPro" id="IPR003751">
    <property type="entry name" value="CsrA"/>
</dbReference>
<evidence type="ECO:0000313" key="7">
    <source>
        <dbReference type="EMBL" id="ADL05959.1"/>
    </source>
</evidence>
<comment type="subunit">
    <text evidence="6">Homodimer; the beta-strands of each monomer intercalate to form a hydrophobic core, while the alpha-helices form wings that extend away from the core.</text>
</comment>
<organism evidence="7 8">
    <name type="scientific">Lacrimispora saccharolytica (strain ATCC 35040 / DSM 2544 / NRCC 2533 / WM1)</name>
    <name type="common">Clostridium saccharolyticum</name>
    <dbReference type="NCBI Taxonomy" id="610130"/>
    <lineage>
        <taxon>Bacteria</taxon>
        <taxon>Bacillati</taxon>
        <taxon>Bacillota</taxon>
        <taxon>Clostridia</taxon>
        <taxon>Lachnospirales</taxon>
        <taxon>Lachnospiraceae</taxon>
        <taxon>Lacrimispora</taxon>
    </lineage>
</organism>
<name>D9R9Y7_LACSW</name>
<dbReference type="HAMAP" id="MF_00167">
    <property type="entry name" value="CsrA"/>
    <property type="match status" value="1"/>
</dbReference>
<keyword evidence="4 6" id="KW-0810">Translation regulation</keyword>
<dbReference type="GO" id="GO:0006109">
    <property type="term" value="P:regulation of carbohydrate metabolic process"/>
    <property type="evidence" value="ECO:0007669"/>
    <property type="project" value="InterPro"/>
</dbReference>
<keyword evidence="8" id="KW-1185">Reference proteome</keyword>
<dbReference type="InterPro" id="IPR036107">
    <property type="entry name" value="CsrA_sf"/>
</dbReference>
<evidence type="ECO:0000256" key="2">
    <source>
        <dbReference type="ARBA" id="ARBA00022491"/>
    </source>
</evidence>
<reference evidence="7" key="1">
    <citation type="submission" date="2010-07" db="EMBL/GenBank/DDBJ databases">
        <title>Complete sequence of Clostridium saccharolyticum WM1.</title>
        <authorList>
            <consortium name="US DOE Joint Genome Institute"/>
            <person name="Lucas S."/>
            <person name="Copeland A."/>
            <person name="Lapidus A."/>
            <person name="Cheng J.-F."/>
            <person name="Bruce D."/>
            <person name="Goodwin L."/>
            <person name="Pitluck S."/>
            <person name="Chertkov O."/>
            <person name="Detter J.C."/>
            <person name="Han C."/>
            <person name="Tapia R."/>
            <person name="Land M."/>
            <person name="Hauser L."/>
            <person name="Chang Y.-J."/>
            <person name="Jeffries C."/>
            <person name="Kyrpides N."/>
            <person name="Ivanova N."/>
            <person name="Mikhailova N."/>
            <person name="Mouttaki H."/>
            <person name="Lin L."/>
            <person name="Zhou J."/>
            <person name="Hemme C.L."/>
            <person name="Woyke T."/>
        </authorList>
    </citation>
    <scope>NUCLEOTIDE SEQUENCE [LARGE SCALE GENOMIC DNA]</scope>
    <source>
        <strain evidence="7">WM1</strain>
    </source>
</reference>
<keyword evidence="3 6" id="KW-1005">Bacterial flagellum biogenesis</keyword>
<gene>
    <name evidence="6" type="primary">csrA</name>
    <name evidence="7" type="ordered locus">Closa_3433</name>
</gene>
<keyword evidence="2 6" id="KW-0678">Repressor</keyword>
<dbReference type="PaxDb" id="610130-Closa_3433"/>
<evidence type="ECO:0000256" key="6">
    <source>
        <dbReference type="HAMAP-Rule" id="MF_00167"/>
    </source>
</evidence>
<evidence type="ECO:0000256" key="1">
    <source>
        <dbReference type="ARBA" id="ARBA00022490"/>
    </source>
</evidence>
<dbReference type="AlphaFoldDB" id="D9R9Y7"/>
<dbReference type="OrthoDB" id="9809061at2"/>
<dbReference type="GO" id="GO:1902208">
    <property type="term" value="P:regulation of bacterial-type flagellum assembly"/>
    <property type="evidence" value="ECO:0007669"/>
    <property type="project" value="UniProtKB-UniRule"/>
</dbReference>
<dbReference type="KEGG" id="csh:Closa_3433"/>